<dbReference type="HAMAP" id="MF_00917">
    <property type="entry name" value="QueE"/>
    <property type="match status" value="1"/>
</dbReference>
<dbReference type="PANTHER" id="PTHR42836:SF1">
    <property type="entry name" value="7-CARBOXY-7-DEAZAGUANINE SYNTHASE"/>
    <property type="match status" value="1"/>
</dbReference>
<dbReference type="GO" id="GO:0046872">
    <property type="term" value="F:metal ion binding"/>
    <property type="evidence" value="ECO:0007669"/>
    <property type="project" value="UniProtKB-KW"/>
</dbReference>
<dbReference type="InterPro" id="IPR013785">
    <property type="entry name" value="Aldolase_TIM"/>
</dbReference>
<evidence type="ECO:0000256" key="6">
    <source>
        <dbReference type="ARBA" id="ARBA00023014"/>
    </source>
</evidence>
<dbReference type="InterPro" id="IPR058240">
    <property type="entry name" value="rSAM_sf"/>
</dbReference>
<dbReference type="CDD" id="cd01335">
    <property type="entry name" value="Radical_SAM"/>
    <property type="match status" value="1"/>
</dbReference>
<evidence type="ECO:0000256" key="2">
    <source>
        <dbReference type="ARBA" id="ARBA00022691"/>
    </source>
</evidence>
<dbReference type="InterPro" id="IPR007197">
    <property type="entry name" value="rSAM"/>
</dbReference>
<dbReference type="Gene3D" id="3.20.20.70">
    <property type="entry name" value="Aldolase class I"/>
    <property type="match status" value="1"/>
</dbReference>
<dbReference type="AlphaFoldDB" id="A0A0F9DU61"/>
<feature type="domain" description="Radical SAM core" evidence="8">
    <location>
        <begin position="54"/>
        <end position="274"/>
    </location>
</feature>
<dbReference type="PIRSF" id="PIRSF000370">
    <property type="entry name" value="QueE"/>
    <property type="match status" value="1"/>
</dbReference>
<reference evidence="9" key="1">
    <citation type="journal article" date="2015" name="Nature">
        <title>Complex archaea that bridge the gap between prokaryotes and eukaryotes.</title>
        <authorList>
            <person name="Spang A."/>
            <person name="Saw J.H."/>
            <person name="Jorgensen S.L."/>
            <person name="Zaremba-Niedzwiedzka K."/>
            <person name="Martijn J."/>
            <person name="Lind A.E."/>
            <person name="van Eijk R."/>
            <person name="Schleper C."/>
            <person name="Guy L."/>
            <person name="Ettema T.J."/>
        </authorList>
    </citation>
    <scope>NUCLEOTIDE SEQUENCE</scope>
</reference>
<evidence type="ECO:0000313" key="9">
    <source>
        <dbReference type="EMBL" id="KKL21196.1"/>
    </source>
</evidence>
<dbReference type="PANTHER" id="PTHR42836">
    <property type="entry name" value="7-CARBOXY-7-DEAZAGUANINE SYNTHASE"/>
    <property type="match status" value="1"/>
</dbReference>
<keyword evidence="3" id="KW-0479">Metal-binding</keyword>
<dbReference type="Pfam" id="PF04055">
    <property type="entry name" value="Radical_SAM"/>
    <property type="match status" value="1"/>
</dbReference>
<dbReference type="GO" id="GO:0051539">
    <property type="term" value="F:4 iron, 4 sulfur cluster binding"/>
    <property type="evidence" value="ECO:0007669"/>
    <property type="project" value="UniProtKB-KW"/>
</dbReference>
<keyword evidence="5" id="KW-0408">Iron</keyword>
<accession>A0A0F9DU61</accession>
<dbReference type="EMBL" id="LAZR01037819">
    <property type="protein sequence ID" value="KKL21196.1"/>
    <property type="molecule type" value="Genomic_DNA"/>
</dbReference>
<protein>
    <recommendedName>
        <fullName evidence="8">Radical SAM core domain-containing protein</fullName>
    </recommendedName>
</protein>
<dbReference type="SFLD" id="SFLDS00029">
    <property type="entry name" value="Radical_SAM"/>
    <property type="match status" value="1"/>
</dbReference>
<evidence type="ECO:0000256" key="7">
    <source>
        <dbReference type="ARBA" id="ARBA00023239"/>
    </source>
</evidence>
<dbReference type="SUPFAM" id="SSF102114">
    <property type="entry name" value="Radical SAM enzymes"/>
    <property type="match status" value="1"/>
</dbReference>
<sequence length="277" mass="31459">MILDEISSLLLPDWEHRKTILNFESWLMLKRREATMKLEVSEIFGPTLQGEGPSIGKPATFIRLRRCNLQCTWCDTKYTWDKNDPGYSFFASMNYHEIAGLALLKHGGVSTRLIVITGGEPLIWRTQLIELVRVHFTDEVATPQYRIEIETNGTIHPRTLADLSNVFFNVSPKLSSSGNDDLKTIRDEPMKFFSDMAMMNKAIFKFVLSDLRSDGVEIIDIVQKYKIPSHSVYLMPQGTTVKEIVEGSQAVFALAISKGWNATTRLHTLAYGNRRGI</sequence>
<gene>
    <name evidence="9" type="ORF">LCGC14_2447870</name>
</gene>
<dbReference type="InterPro" id="IPR024924">
    <property type="entry name" value="7-CO-7-deazaguanine_synth-like"/>
</dbReference>
<name>A0A0F9DU61_9ZZZZ</name>
<proteinExistence type="inferred from homology"/>
<comment type="caution">
    <text evidence="9">The sequence shown here is derived from an EMBL/GenBank/DDBJ whole genome shotgun (WGS) entry which is preliminary data.</text>
</comment>
<keyword evidence="1" id="KW-0004">4Fe-4S</keyword>
<keyword evidence="2" id="KW-0949">S-adenosyl-L-methionine</keyword>
<dbReference type="GO" id="GO:0016829">
    <property type="term" value="F:lyase activity"/>
    <property type="evidence" value="ECO:0007669"/>
    <property type="project" value="UniProtKB-KW"/>
</dbReference>
<keyword evidence="4" id="KW-0460">Magnesium</keyword>
<keyword evidence="6" id="KW-0411">Iron-sulfur</keyword>
<keyword evidence="7" id="KW-0456">Lyase</keyword>
<evidence type="ECO:0000256" key="5">
    <source>
        <dbReference type="ARBA" id="ARBA00023004"/>
    </source>
</evidence>
<evidence type="ECO:0000256" key="1">
    <source>
        <dbReference type="ARBA" id="ARBA00022485"/>
    </source>
</evidence>
<evidence type="ECO:0000256" key="3">
    <source>
        <dbReference type="ARBA" id="ARBA00022723"/>
    </source>
</evidence>
<dbReference type="PROSITE" id="PS51918">
    <property type="entry name" value="RADICAL_SAM"/>
    <property type="match status" value="1"/>
</dbReference>
<evidence type="ECO:0000256" key="4">
    <source>
        <dbReference type="ARBA" id="ARBA00022842"/>
    </source>
</evidence>
<evidence type="ECO:0000259" key="8">
    <source>
        <dbReference type="PROSITE" id="PS51918"/>
    </source>
</evidence>
<organism evidence="9">
    <name type="scientific">marine sediment metagenome</name>
    <dbReference type="NCBI Taxonomy" id="412755"/>
    <lineage>
        <taxon>unclassified sequences</taxon>
        <taxon>metagenomes</taxon>
        <taxon>ecological metagenomes</taxon>
    </lineage>
</organism>